<dbReference type="EMBL" id="GL732536">
    <property type="protein sequence ID" value="EFX83711.1"/>
    <property type="molecule type" value="Genomic_DNA"/>
</dbReference>
<dbReference type="KEGG" id="dpx:DAPPUDRAFT_239874"/>
<dbReference type="AlphaFoldDB" id="E9GAA6"/>
<dbReference type="HOGENOM" id="CLU_3016276_0_0_1"/>
<evidence type="ECO:0000313" key="1">
    <source>
        <dbReference type="EMBL" id="EFX83711.1"/>
    </source>
</evidence>
<dbReference type="Proteomes" id="UP000000305">
    <property type="component" value="Unassembled WGS sequence"/>
</dbReference>
<accession>E9GAA6</accession>
<gene>
    <name evidence="1" type="ORF">DAPPUDRAFT_239874</name>
</gene>
<proteinExistence type="predicted"/>
<name>E9GAA6_DAPPU</name>
<evidence type="ECO:0000313" key="2">
    <source>
        <dbReference type="Proteomes" id="UP000000305"/>
    </source>
</evidence>
<protein>
    <submittedName>
        <fullName evidence="1">Uncharacterized protein</fullName>
    </submittedName>
</protein>
<sequence length="56" mass="6520">MLLELSMTLTTLLGKYFFLRDSSNNPEGVIRDSREVKDVCHAPAGRRRHLEMRMNI</sequence>
<keyword evidence="2" id="KW-1185">Reference proteome</keyword>
<reference evidence="1 2" key="1">
    <citation type="journal article" date="2011" name="Science">
        <title>The ecoresponsive genome of Daphnia pulex.</title>
        <authorList>
            <person name="Colbourne J.K."/>
            <person name="Pfrender M.E."/>
            <person name="Gilbert D."/>
            <person name="Thomas W.K."/>
            <person name="Tucker A."/>
            <person name="Oakley T.H."/>
            <person name="Tokishita S."/>
            <person name="Aerts A."/>
            <person name="Arnold G.J."/>
            <person name="Basu M.K."/>
            <person name="Bauer D.J."/>
            <person name="Caceres C.E."/>
            <person name="Carmel L."/>
            <person name="Casola C."/>
            <person name="Choi J.H."/>
            <person name="Detter J.C."/>
            <person name="Dong Q."/>
            <person name="Dusheyko S."/>
            <person name="Eads B.D."/>
            <person name="Frohlich T."/>
            <person name="Geiler-Samerotte K.A."/>
            <person name="Gerlach D."/>
            <person name="Hatcher P."/>
            <person name="Jogdeo S."/>
            <person name="Krijgsveld J."/>
            <person name="Kriventseva E.V."/>
            <person name="Kultz D."/>
            <person name="Laforsch C."/>
            <person name="Lindquist E."/>
            <person name="Lopez J."/>
            <person name="Manak J.R."/>
            <person name="Muller J."/>
            <person name="Pangilinan J."/>
            <person name="Patwardhan R.P."/>
            <person name="Pitluck S."/>
            <person name="Pritham E.J."/>
            <person name="Rechtsteiner A."/>
            <person name="Rho M."/>
            <person name="Rogozin I.B."/>
            <person name="Sakarya O."/>
            <person name="Salamov A."/>
            <person name="Schaack S."/>
            <person name="Shapiro H."/>
            <person name="Shiga Y."/>
            <person name="Skalitzky C."/>
            <person name="Smith Z."/>
            <person name="Souvorov A."/>
            <person name="Sung W."/>
            <person name="Tang Z."/>
            <person name="Tsuchiya D."/>
            <person name="Tu H."/>
            <person name="Vos H."/>
            <person name="Wang M."/>
            <person name="Wolf Y.I."/>
            <person name="Yamagata H."/>
            <person name="Yamada T."/>
            <person name="Ye Y."/>
            <person name="Shaw J.R."/>
            <person name="Andrews J."/>
            <person name="Crease T.J."/>
            <person name="Tang H."/>
            <person name="Lucas S.M."/>
            <person name="Robertson H.M."/>
            <person name="Bork P."/>
            <person name="Koonin E.V."/>
            <person name="Zdobnov E.M."/>
            <person name="Grigoriev I.V."/>
            <person name="Lynch M."/>
            <person name="Boore J.L."/>
        </authorList>
    </citation>
    <scope>NUCLEOTIDE SEQUENCE [LARGE SCALE GENOMIC DNA]</scope>
</reference>
<organism evidence="1 2">
    <name type="scientific">Daphnia pulex</name>
    <name type="common">Water flea</name>
    <dbReference type="NCBI Taxonomy" id="6669"/>
    <lineage>
        <taxon>Eukaryota</taxon>
        <taxon>Metazoa</taxon>
        <taxon>Ecdysozoa</taxon>
        <taxon>Arthropoda</taxon>
        <taxon>Crustacea</taxon>
        <taxon>Branchiopoda</taxon>
        <taxon>Diplostraca</taxon>
        <taxon>Cladocera</taxon>
        <taxon>Anomopoda</taxon>
        <taxon>Daphniidae</taxon>
        <taxon>Daphnia</taxon>
    </lineage>
</organism>
<dbReference type="InParanoid" id="E9GAA6"/>